<dbReference type="Proteomes" id="UP001234297">
    <property type="component" value="Chromosome 4"/>
</dbReference>
<gene>
    <name evidence="1" type="ORF">MRB53_014259</name>
</gene>
<organism evidence="1 2">
    <name type="scientific">Persea americana</name>
    <name type="common">Avocado</name>
    <dbReference type="NCBI Taxonomy" id="3435"/>
    <lineage>
        <taxon>Eukaryota</taxon>
        <taxon>Viridiplantae</taxon>
        <taxon>Streptophyta</taxon>
        <taxon>Embryophyta</taxon>
        <taxon>Tracheophyta</taxon>
        <taxon>Spermatophyta</taxon>
        <taxon>Magnoliopsida</taxon>
        <taxon>Magnoliidae</taxon>
        <taxon>Laurales</taxon>
        <taxon>Lauraceae</taxon>
        <taxon>Persea</taxon>
    </lineage>
</organism>
<protein>
    <submittedName>
        <fullName evidence="1">Uncharacterized protein</fullName>
    </submittedName>
</protein>
<sequence length="475" mass="54976">MGATRDLISNLPDAILHYILSLLPIKSSIQTSVLSSTWRYHWTSIPHLDFDREFWISTPTLDFDDELESGIGRVKFVSIVDQILALHAGTKLQRFRIFFHPGLNYSSITEKWIHFATRNEVEELNLNFHMYGGKPFALPQFVFDCKSVSVLKLTSCIISSFVTFKNLRLLKTLYLRMVNLTIELIDSLLSNCLILESLDMIQCSQPIHLKISSMNLKLKSLVVIMNYEANLKLFEIDGLSLVSFKYCGEFVDISFKDSSSLVDVMIDYNGPLPLQVPPFDTIKPLLGLSHIKTLTLSSEYLEYIHAEDGALQRSFVLFPNLKQMYIVSTFMTRDNLPCFISFSQNCPLLEELYIDHLDSQDEDEDVPLYEEEYEMMKNQLADFKFCHLKTVKIEYFMGIEYELWWMKFLLEKAVVLESLILIYPSKYKEGTLEYMEKLLWFYEQLLSMEMAYSRAKVIVSSCSDDCNGLSPLHAV</sequence>
<keyword evidence="2" id="KW-1185">Reference proteome</keyword>
<reference evidence="1 2" key="1">
    <citation type="journal article" date="2022" name="Hortic Res">
        <title>A haplotype resolved chromosomal level avocado genome allows analysis of novel avocado genes.</title>
        <authorList>
            <person name="Nath O."/>
            <person name="Fletcher S.J."/>
            <person name="Hayward A."/>
            <person name="Shaw L.M."/>
            <person name="Masouleh A.K."/>
            <person name="Furtado A."/>
            <person name="Henry R.J."/>
            <person name="Mitter N."/>
        </authorList>
    </citation>
    <scope>NUCLEOTIDE SEQUENCE [LARGE SCALE GENOMIC DNA]</scope>
    <source>
        <strain evidence="2">cv. Hass</strain>
    </source>
</reference>
<dbReference type="EMBL" id="CM056812">
    <property type="protein sequence ID" value="KAJ8618073.1"/>
    <property type="molecule type" value="Genomic_DNA"/>
</dbReference>
<evidence type="ECO:0000313" key="1">
    <source>
        <dbReference type="EMBL" id="KAJ8618073.1"/>
    </source>
</evidence>
<comment type="caution">
    <text evidence="1">The sequence shown here is derived from an EMBL/GenBank/DDBJ whole genome shotgun (WGS) entry which is preliminary data.</text>
</comment>
<name>A0ACC2KAY7_PERAE</name>
<evidence type="ECO:0000313" key="2">
    <source>
        <dbReference type="Proteomes" id="UP001234297"/>
    </source>
</evidence>
<proteinExistence type="predicted"/>
<accession>A0ACC2KAY7</accession>